<gene>
    <name evidence="2" type="ORF">OKJ99_27340</name>
</gene>
<feature type="region of interest" description="Disordered" evidence="1">
    <location>
        <begin position="70"/>
        <end position="99"/>
    </location>
</feature>
<evidence type="ECO:0000313" key="2">
    <source>
        <dbReference type="EMBL" id="MEB8341223.1"/>
    </source>
</evidence>
<evidence type="ECO:0000313" key="3">
    <source>
        <dbReference type="Proteomes" id="UP001354931"/>
    </source>
</evidence>
<dbReference type="EMBL" id="JAOZYC010000144">
    <property type="protein sequence ID" value="MEB8341223.1"/>
    <property type="molecule type" value="Genomic_DNA"/>
</dbReference>
<keyword evidence="3" id="KW-1185">Reference proteome</keyword>
<dbReference type="RefSeq" id="WP_326020275.1">
    <property type="nucleotide sequence ID" value="NZ_JAOZYC010000144.1"/>
</dbReference>
<name>A0ABU6FBB6_9ACTN</name>
<dbReference type="Proteomes" id="UP001354931">
    <property type="component" value="Unassembled WGS sequence"/>
</dbReference>
<accession>A0ABU6FBB6</accession>
<reference evidence="2 3" key="1">
    <citation type="submission" date="2022-10" db="EMBL/GenBank/DDBJ databases">
        <authorList>
            <person name="Xie J."/>
            <person name="Shen N."/>
        </authorList>
    </citation>
    <scope>NUCLEOTIDE SEQUENCE [LARGE SCALE GENOMIC DNA]</scope>
    <source>
        <strain evidence="2 3">YIM65594</strain>
    </source>
</reference>
<sequence length="99" mass="10463">MRDVVMALAAPAVMCASGLYAACAAWWRRRHPAPEPWSQAGLRLAGERAVAVAEALVADEHALLVQDAERAGAKSSGLRHHERPVTGNQVAEGRSGEAP</sequence>
<protein>
    <submittedName>
        <fullName evidence="2">Uncharacterized protein</fullName>
    </submittedName>
</protein>
<evidence type="ECO:0000256" key="1">
    <source>
        <dbReference type="SAM" id="MobiDB-lite"/>
    </source>
</evidence>
<organism evidence="2 3">
    <name type="scientific">Streptomyces endophyticus</name>
    <dbReference type="NCBI Taxonomy" id="714166"/>
    <lineage>
        <taxon>Bacteria</taxon>
        <taxon>Bacillati</taxon>
        <taxon>Actinomycetota</taxon>
        <taxon>Actinomycetes</taxon>
        <taxon>Kitasatosporales</taxon>
        <taxon>Streptomycetaceae</taxon>
        <taxon>Streptomyces</taxon>
    </lineage>
</organism>
<comment type="caution">
    <text evidence="2">The sequence shown here is derived from an EMBL/GenBank/DDBJ whole genome shotgun (WGS) entry which is preliminary data.</text>
</comment>
<proteinExistence type="predicted"/>